<keyword evidence="1" id="KW-0812">Transmembrane</keyword>
<keyword evidence="1" id="KW-1133">Transmembrane helix</keyword>
<gene>
    <name evidence="3" type="ORF">ERS132440_01034</name>
    <name evidence="2" type="ORF">ERS132457_00060</name>
</gene>
<dbReference type="Proteomes" id="UP000074356">
    <property type="component" value="Unassembled WGS sequence"/>
</dbReference>
<dbReference type="Proteomes" id="UP000069831">
    <property type="component" value="Unassembled WGS sequence"/>
</dbReference>
<feature type="transmembrane region" description="Helical" evidence="1">
    <location>
        <begin position="48"/>
        <end position="69"/>
    </location>
</feature>
<keyword evidence="1" id="KW-0472">Membrane</keyword>
<accession>A0A0Z8JIU1</accession>
<protein>
    <submittedName>
        <fullName evidence="3">Uncharacterized protein</fullName>
    </submittedName>
</protein>
<sequence>MIVRYSRWKSLLALGLSLFFGLPLSYVTVVLFISLWGEDVATVTLGGIIFLLIFGIPTLSSHLVFIVSIQRLFFGLKAFELTEKHFVLYRGIFRIKAVSIPINEIEFIGIEEQTLGAGLSRLFGNVSEKTVESIGKTIAFATESKTSARASLSDIYTHLLILFHDSERAVFYAKQYGIKIKNLLKYTAATSILDVEPGPIEHFSEEKLQDLLEERKLNK</sequence>
<evidence type="ECO:0000313" key="3">
    <source>
        <dbReference type="EMBL" id="CYV54746.1"/>
    </source>
</evidence>
<evidence type="ECO:0000313" key="2">
    <source>
        <dbReference type="EMBL" id="CYV49701.1"/>
    </source>
</evidence>
<evidence type="ECO:0000313" key="4">
    <source>
        <dbReference type="Proteomes" id="UP000069831"/>
    </source>
</evidence>
<name>A0A0Z8JIU1_STRSU</name>
<feature type="transmembrane region" description="Helical" evidence="1">
    <location>
        <begin position="12"/>
        <end position="36"/>
    </location>
</feature>
<organism evidence="3 5">
    <name type="scientific">Streptococcus suis</name>
    <dbReference type="NCBI Taxonomy" id="1307"/>
    <lineage>
        <taxon>Bacteria</taxon>
        <taxon>Bacillati</taxon>
        <taxon>Bacillota</taxon>
        <taxon>Bacilli</taxon>
        <taxon>Lactobacillales</taxon>
        <taxon>Streptococcaceae</taxon>
        <taxon>Streptococcus</taxon>
    </lineage>
</organism>
<dbReference type="EMBL" id="FIIB01000007">
    <property type="protein sequence ID" value="CYV54746.1"/>
    <property type="molecule type" value="Genomic_DNA"/>
</dbReference>
<reference evidence="4 5" key="1">
    <citation type="submission" date="2016-02" db="EMBL/GenBank/DDBJ databases">
        <authorList>
            <consortium name="Pathogen Informatics"/>
        </authorList>
    </citation>
    <scope>NUCLEOTIDE SEQUENCE [LARGE SCALE GENOMIC DNA]</scope>
    <source>
        <strain evidence="3 5">LSS78</strain>
        <strain evidence="2 4">LSS95</strain>
    </source>
</reference>
<evidence type="ECO:0000313" key="5">
    <source>
        <dbReference type="Proteomes" id="UP000074356"/>
    </source>
</evidence>
<evidence type="ECO:0000256" key="1">
    <source>
        <dbReference type="SAM" id="Phobius"/>
    </source>
</evidence>
<dbReference type="EMBL" id="FIIR01000001">
    <property type="protein sequence ID" value="CYV49701.1"/>
    <property type="molecule type" value="Genomic_DNA"/>
</dbReference>
<dbReference type="RefSeq" id="WP_044681462.1">
    <property type="nucleotide sequence ID" value="NZ_CEEK01000107.1"/>
</dbReference>
<proteinExistence type="predicted"/>
<dbReference type="AlphaFoldDB" id="A0A0Z8JIU1"/>